<evidence type="ECO:0000313" key="4">
    <source>
        <dbReference type="Proteomes" id="UP000546642"/>
    </source>
</evidence>
<dbReference type="SUPFAM" id="SSF50249">
    <property type="entry name" value="Nucleic acid-binding proteins"/>
    <property type="match status" value="1"/>
</dbReference>
<dbReference type="PANTHER" id="PTHR34075:SF5">
    <property type="entry name" value="BLR3430 PROTEIN"/>
    <property type="match status" value="1"/>
</dbReference>
<evidence type="ECO:0000259" key="2">
    <source>
        <dbReference type="Pfam" id="PF12172"/>
    </source>
</evidence>
<dbReference type="Pfam" id="PF12172">
    <property type="entry name" value="zf-ChsH2"/>
    <property type="match status" value="1"/>
</dbReference>
<accession>A0A7W9YIT9</accession>
<feature type="domain" description="ChsH2 C-terminal OB-fold" evidence="1">
    <location>
        <begin position="56"/>
        <end position="123"/>
    </location>
</feature>
<dbReference type="Pfam" id="PF01796">
    <property type="entry name" value="OB_ChsH2_C"/>
    <property type="match status" value="1"/>
</dbReference>
<dbReference type="InterPro" id="IPR052513">
    <property type="entry name" value="Thioester_dehydratase-like"/>
</dbReference>
<evidence type="ECO:0008006" key="5">
    <source>
        <dbReference type="Google" id="ProtNLM"/>
    </source>
</evidence>
<dbReference type="Gene3D" id="6.10.30.10">
    <property type="match status" value="1"/>
</dbReference>
<keyword evidence="4" id="KW-1185">Reference proteome</keyword>
<gene>
    <name evidence="3" type="ORF">HNR23_002978</name>
</gene>
<dbReference type="InterPro" id="IPR002878">
    <property type="entry name" value="ChsH2_C"/>
</dbReference>
<feature type="domain" description="ChsH2 rubredoxin-like zinc ribbon" evidence="2">
    <location>
        <begin position="19"/>
        <end position="54"/>
    </location>
</feature>
<sequence>MSAHRRPRPAADRDSAAWWEALRRHEFLLQRCADCGVLRFPAREVCARCRSFTWSWIPARGTGRVVSWVVTHHAVHPAFADEAPYTVLHVALDDAPGLFCHGGLTGAAPGGLHPDLPVRAVFTDVADGTPLLLWRPEPAQGPH</sequence>
<organism evidence="3 4">
    <name type="scientific">Nocardiopsis mwathae</name>
    <dbReference type="NCBI Taxonomy" id="1472723"/>
    <lineage>
        <taxon>Bacteria</taxon>
        <taxon>Bacillati</taxon>
        <taxon>Actinomycetota</taxon>
        <taxon>Actinomycetes</taxon>
        <taxon>Streptosporangiales</taxon>
        <taxon>Nocardiopsidaceae</taxon>
        <taxon>Nocardiopsis</taxon>
    </lineage>
</organism>
<dbReference type="RefSeq" id="WP_184076140.1">
    <property type="nucleotide sequence ID" value="NZ_JACHDS010000001.1"/>
</dbReference>
<dbReference type="InterPro" id="IPR012340">
    <property type="entry name" value="NA-bd_OB-fold"/>
</dbReference>
<dbReference type="InterPro" id="IPR022002">
    <property type="entry name" value="ChsH2_Znr"/>
</dbReference>
<proteinExistence type="predicted"/>
<name>A0A7W9YIT9_9ACTN</name>
<dbReference type="PANTHER" id="PTHR34075">
    <property type="entry name" value="BLR3430 PROTEIN"/>
    <property type="match status" value="1"/>
</dbReference>
<dbReference type="EMBL" id="JACHDS010000001">
    <property type="protein sequence ID" value="MBB6172918.1"/>
    <property type="molecule type" value="Genomic_DNA"/>
</dbReference>
<reference evidence="3 4" key="1">
    <citation type="submission" date="2020-08" db="EMBL/GenBank/DDBJ databases">
        <title>Sequencing the genomes of 1000 actinobacteria strains.</title>
        <authorList>
            <person name="Klenk H.-P."/>
        </authorList>
    </citation>
    <scope>NUCLEOTIDE SEQUENCE [LARGE SCALE GENOMIC DNA]</scope>
    <source>
        <strain evidence="3 4">DSM 46659</strain>
    </source>
</reference>
<dbReference type="AlphaFoldDB" id="A0A7W9YIT9"/>
<protein>
    <recommendedName>
        <fullName evidence="5">DUF35 domain-containing protein</fullName>
    </recommendedName>
</protein>
<comment type="caution">
    <text evidence="3">The sequence shown here is derived from an EMBL/GenBank/DDBJ whole genome shotgun (WGS) entry which is preliminary data.</text>
</comment>
<dbReference type="Proteomes" id="UP000546642">
    <property type="component" value="Unassembled WGS sequence"/>
</dbReference>
<evidence type="ECO:0000259" key="1">
    <source>
        <dbReference type="Pfam" id="PF01796"/>
    </source>
</evidence>
<evidence type="ECO:0000313" key="3">
    <source>
        <dbReference type="EMBL" id="MBB6172918.1"/>
    </source>
</evidence>